<protein>
    <submittedName>
        <fullName evidence="1">Uncharacterized protein</fullName>
    </submittedName>
</protein>
<evidence type="ECO:0000313" key="2">
    <source>
        <dbReference type="Proteomes" id="UP001152888"/>
    </source>
</evidence>
<dbReference type="AlphaFoldDB" id="A0A9P0NXT0"/>
<name>A0A9P0NXT0_ACAOB</name>
<comment type="caution">
    <text evidence="1">The sequence shown here is derived from an EMBL/GenBank/DDBJ whole genome shotgun (WGS) entry which is preliminary data.</text>
</comment>
<gene>
    <name evidence="1" type="ORF">ACAOBT_LOCUS1930</name>
</gene>
<organism evidence="1 2">
    <name type="scientific">Acanthoscelides obtectus</name>
    <name type="common">Bean weevil</name>
    <name type="synonym">Bruchus obtectus</name>
    <dbReference type="NCBI Taxonomy" id="200917"/>
    <lineage>
        <taxon>Eukaryota</taxon>
        <taxon>Metazoa</taxon>
        <taxon>Ecdysozoa</taxon>
        <taxon>Arthropoda</taxon>
        <taxon>Hexapoda</taxon>
        <taxon>Insecta</taxon>
        <taxon>Pterygota</taxon>
        <taxon>Neoptera</taxon>
        <taxon>Endopterygota</taxon>
        <taxon>Coleoptera</taxon>
        <taxon>Polyphaga</taxon>
        <taxon>Cucujiformia</taxon>
        <taxon>Chrysomeloidea</taxon>
        <taxon>Chrysomelidae</taxon>
        <taxon>Bruchinae</taxon>
        <taxon>Bruchini</taxon>
        <taxon>Acanthoscelides</taxon>
    </lineage>
</organism>
<dbReference type="Proteomes" id="UP001152888">
    <property type="component" value="Unassembled WGS sequence"/>
</dbReference>
<proteinExistence type="predicted"/>
<accession>A0A9P0NXT0</accession>
<reference evidence="1" key="1">
    <citation type="submission" date="2022-03" db="EMBL/GenBank/DDBJ databases">
        <authorList>
            <person name="Sayadi A."/>
        </authorList>
    </citation>
    <scope>NUCLEOTIDE SEQUENCE</scope>
</reference>
<dbReference type="EMBL" id="CAKOFQ010006669">
    <property type="protein sequence ID" value="CAH1957171.1"/>
    <property type="molecule type" value="Genomic_DNA"/>
</dbReference>
<evidence type="ECO:0000313" key="1">
    <source>
        <dbReference type="EMBL" id="CAH1957171.1"/>
    </source>
</evidence>
<keyword evidence="2" id="KW-1185">Reference proteome</keyword>
<sequence>MISSLPTALSRYSLHFIILVPTDLTHNTTYFSHYVASRSVLRLTNATTPVQSSFAQPLRSSVGFRLPSEVLK</sequence>